<comment type="caution">
    <text evidence="2">The sequence shown here is derived from an EMBL/GenBank/DDBJ whole genome shotgun (WGS) entry which is preliminary data.</text>
</comment>
<proteinExistence type="predicted"/>
<feature type="non-terminal residue" evidence="2">
    <location>
        <position position="352"/>
    </location>
</feature>
<feature type="non-terminal residue" evidence="2">
    <location>
        <position position="1"/>
    </location>
</feature>
<feature type="region of interest" description="Disordered" evidence="1">
    <location>
        <begin position="325"/>
        <end position="352"/>
    </location>
</feature>
<protein>
    <submittedName>
        <fullName evidence="2">Uncharacterized protein</fullName>
    </submittedName>
</protein>
<keyword evidence="3" id="KW-1185">Reference proteome</keyword>
<accession>A0AAV2I5J4</accession>
<dbReference type="Proteomes" id="UP001497497">
    <property type="component" value="Unassembled WGS sequence"/>
</dbReference>
<evidence type="ECO:0000256" key="1">
    <source>
        <dbReference type="SAM" id="MobiDB-lite"/>
    </source>
</evidence>
<organism evidence="2 3">
    <name type="scientific">Lymnaea stagnalis</name>
    <name type="common">Great pond snail</name>
    <name type="synonym">Helix stagnalis</name>
    <dbReference type="NCBI Taxonomy" id="6523"/>
    <lineage>
        <taxon>Eukaryota</taxon>
        <taxon>Metazoa</taxon>
        <taxon>Spiralia</taxon>
        <taxon>Lophotrochozoa</taxon>
        <taxon>Mollusca</taxon>
        <taxon>Gastropoda</taxon>
        <taxon>Heterobranchia</taxon>
        <taxon>Euthyneura</taxon>
        <taxon>Panpulmonata</taxon>
        <taxon>Hygrophila</taxon>
        <taxon>Lymnaeoidea</taxon>
        <taxon>Lymnaeidae</taxon>
        <taxon>Lymnaea</taxon>
    </lineage>
</organism>
<reference evidence="2 3" key="1">
    <citation type="submission" date="2024-04" db="EMBL/GenBank/DDBJ databases">
        <authorList>
            <consortium name="Genoscope - CEA"/>
            <person name="William W."/>
        </authorList>
    </citation>
    <scope>NUCLEOTIDE SEQUENCE [LARGE SCALE GENOMIC DNA]</scope>
</reference>
<evidence type="ECO:0000313" key="2">
    <source>
        <dbReference type="EMBL" id="CAL1541784.1"/>
    </source>
</evidence>
<dbReference type="AlphaFoldDB" id="A0AAV2I5J4"/>
<dbReference type="EMBL" id="CAXITT010000452">
    <property type="protein sequence ID" value="CAL1541784.1"/>
    <property type="molecule type" value="Genomic_DNA"/>
</dbReference>
<name>A0AAV2I5J4_LYMST</name>
<gene>
    <name evidence="2" type="ORF">GSLYS_00015390001</name>
</gene>
<sequence>QLLCVSNSNVNVQQPPTSYNISYPQTCVTLANSGSQSLVVATSYNSTPPGGTYNPKSSHQSHVQTNNHENQASLYNFAHNVSRSNTPTVITGANINNANMFNVKTGTGAPVASHVVVNLDQSTLPAVNKEIVNKSAQVPNLSTVSVSSVTLSSASTVSNMPLTSGALLPVGKETVSSSQTPNVLVPQQLKEEQGPSKKVKEKLIKPKVKKLPPPSFSEISGSGGCKFYKCDLCSQTLCSLESFVIHWEICATKNKSLLRRRASREKLLNAKPMTGEILQNVLSVISNVAAGSGPLEVQLADNESDADSRLVSLLDPCTTDHDLVESNEMDNTSWVEDESPNNVPDERDSICH</sequence>
<evidence type="ECO:0000313" key="3">
    <source>
        <dbReference type="Proteomes" id="UP001497497"/>
    </source>
</evidence>
<feature type="region of interest" description="Disordered" evidence="1">
    <location>
        <begin position="46"/>
        <end position="65"/>
    </location>
</feature>